<evidence type="ECO:0000313" key="1">
    <source>
        <dbReference type="EMBL" id="KKM43610.1"/>
    </source>
</evidence>
<sequence>MKLKLNTCPNCKENLIGNNIRICPYCGIDLINTNESNNDLEIFDNVWTVNDDTYNLWLLTDNIAKENIRYEGKLDELKHDIKYNVMRNESWHQEDLAYIKEINRLVQEGIIKKTTSYWFSSPFPSVYKAIHSGKLKVLGKKYYFKRGDDIVWQCQMGREMHHLEGPVLIGTFTPKKLRMFCKEMENATKGSRMII</sequence>
<dbReference type="EMBL" id="LAZR01012089">
    <property type="protein sequence ID" value="KKM43610.1"/>
    <property type="molecule type" value="Genomic_DNA"/>
</dbReference>
<organism evidence="1">
    <name type="scientific">marine sediment metagenome</name>
    <dbReference type="NCBI Taxonomy" id="412755"/>
    <lineage>
        <taxon>unclassified sequences</taxon>
        <taxon>metagenomes</taxon>
        <taxon>ecological metagenomes</taxon>
    </lineage>
</organism>
<reference evidence="1" key="1">
    <citation type="journal article" date="2015" name="Nature">
        <title>Complex archaea that bridge the gap between prokaryotes and eukaryotes.</title>
        <authorList>
            <person name="Spang A."/>
            <person name="Saw J.H."/>
            <person name="Jorgensen S.L."/>
            <person name="Zaremba-Niedzwiedzka K."/>
            <person name="Martijn J."/>
            <person name="Lind A.E."/>
            <person name="van Eijk R."/>
            <person name="Schleper C."/>
            <person name="Guy L."/>
            <person name="Ettema T.J."/>
        </authorList>
    </citation>
    <scope>NUCLEOTIDE SEQUENCE</scope>
</reference>
<dbReference type="AlphaFoldDB" id="A0A0F9ILZ4"/>
<name>A0A0F9ILZ4_9ZZZZ</name>
<accession>A0A0F9ILZ4</accession>
<protein>
    <submittedName>
        <fullName evidence="1">Uncharacterized protein</fullName>
    </submittedName>
</protein>
<gene>
    <name evidence="1" type="ORF">LCGC14_1562670</name>
</gene>
<comment type="caution">
    <text evidence="1">The sequence shown here is derived from an EMBL/GenBank/DDBJ whole genome shotgun (WGS) entry which is preliminary data.</text>
</comment>
<proteinExistence type="predicted"/>